<dbReference type="Pfam" id="PF01370">
    <property type="entry name" value="Epimerase"/>
    <property type="match status" value="1"/>
</dbReference>
<feature type="domain" description="NAD-dependent epimerase/dehydratase" evidence="1">
    <location>
        <begin position="10"/>
        <end position="219"/>
    </location>
</feature>
<dbReference type="InterPro" id="IPR036291">
    <property type="entry name" value="NAD(P)-bd_dom_sf"/>
</dbReference>
<dbReference type="SUPFAM" id="SSF51735">
    <property type="entry name" value="NAD(P)-binding Rossmann-fold domains"/>
    <property type="match status" value="1"/>
</dbReference>
<dbReference type="Gene3D" id="3.40.50.720">
    <property type="entry name" value="NAD(P)-binding Rossmann-like Domain"/>
    <property type="match status" value="1"/>
</dbReference>
<dbReference type="InterPro" id="IPR001509">
    <property type="entry name" value="Epimerase_deHydtase"/>
</dbReference>
<dbReference type="PANTHER" id="PTHR48079:SF6">
    <property type="entry name" value="NAD(P)-BINDING DOMAIN-CONTAINING PROTEIN-RELATED"/>
    <property type="match status" value="1"/>
</dbReference>
<proteinExistence type="predicted"/>
<evidence type="ECO:0000313" key="3">
    <source>
        <dbReference type="Proteomes" id="UP000886476"/>
    </source>
</evidence>
<evidence type="ECO:0000313" key="2">
    <source>
        <dbReference type="EMBL" id="NPU68861.1"/>
    </source>
</evidence>
<protein>
    <submittedName>
        <fullName evidence="2">NAD-dependent epimerase/dehydratase family protein</fullName>
    </submittedName>
</protein>
<sequence>MSHDTNIPTALILGLTGAIGGAIAKALAKRGFAIRALTRRPPAERNSFAFPVDWRGGDARDPASVLAAAAGASLIVHGVNPPGYARWREDALPMLANTIAAAKAVGATILFPGNVYVYSSASPAVVSETSPRRPTTRKGQVRLEMEEMLEQAACDHGVRVIAIRAGDFFGPGVTNSWFAQALAKGGMAVTSVQRLTRPGIGHAWAYVPDLAETFARLVDIRADLPACTMLNFAGHYDASGHDMTDAVRRVIGRPDLPVKPFPWIILWLAAPFVGFMREAIEMRWLWKQSLALDNSKLVGLLGAEPHTPRDDAVKAALAPVS</sequence>
<evidence type="ECO:0000259" key="1">
    <source>
        <dbReference type="Pfam" id="PF01370"/>
    </source>
</evidence>
<accession>A0ABX2CL32</accession>
<dbReference type="Proteomes" id="UP000886476">
    <property type="component" value="Unassembled WGS sequence"/>
</dbReference>
<dbReference type="RefSeq" id="WP_172113922.1">
    <property type="nucleotide sequence ID" value="NZ_JABFDN010000013.1"/>
</dbReference>
<gene>
    <name evidence="2" type="ORF">HL667_27935</name>
</gene>
<dbReference type="EMBL" id="JABFDN010000013">
    <property type="protein sequence ID" value="NPU68861.1"/>
    <property type="molecule type" value="Genomic_DNA"/>
</dbReference>
<dbReference type="InterPro" id="IPR051783">
    <property type="entry name" value="NAD(P)-dependent_oxidoreduct"/>
</dbReference>
<dbReference type="PANTHER" id="PTHR48079">
    <property type="entry name" value="PROTEIN YEEZ"/>
    <property type="match status" value="1"/>
</dbReference>
<reference evidence="2" key="1">
    <citation type="submission" date="2020-05" db="EMBL/GenBank/DDBJ databases">
        <title>Nod-independent and nitrogen-fixing Bradyrhizobium aeschynomene sp. nov. isolated from nodules of Aeschynomene indica.</title>
        <authorList>
            <person name="Zhang Z."/>
        </authorList>
    </citation>
    <scope>NUCLEOTIDE SEQUENCE</scope>
    <source>
        <strain evidence="2">83012</strain>
    </source>
</reference>
<name>A0ABX2CL32_9BRAD</name>
<organism evidence="2 3">
    <name type="scientific">Bradyrhizobium aeschynomenes</name>
    <dbReference type="NCBI Taxonomy" id="2734909"/>
    <lineage>
        <taxon>Bacteria</taxon>
        <taxon>Pseudomonadati</taxon>
        <taxon>Pseudomonadota</taxon>
        <taxon>Alphaproteobacteria</taxon>
        <taxon>Hyphomicrobiales</taxon>
        <taxon>Nitrobacteraceae</taxon>
        <taxon>Bradyrhizobium</taxon>
    </lineage>
</organism>
<keyword evidence="3" id="KW-1185">Reference proteome</keyword>
<comment type="caution">
    <text evidence="2">The sequence shown here is derived from an EMBL/GenBank/DDBJ whole genome shotgun (WGS) entry which is preliminary data.</text>
</comment>